<evidence type="ECO:0000313" key="2">
    <source>
        <dbReference type="EMBL" id="SEP68158.1"/>
    </source>
</evidence>
<evidence type="ECO:0000313" key="3">
    <source>
        <dbReference type="Proteomes" id="UP000199496"/>
    </source>
</evidence>
<dbReference type="OrthoDB" id="9802248at2"/>
<name>A0A1H8ZWL9_9GAMM</name>
<protein>
    <submittedName>
        <fullName evidence="2">Glyoxylase, beta-lactamase superfamily II</fullName>
    </submittedName>
</protein>
<dbReference type="GO" id="GO:0006749">
    <property type="term" value="P:glutathione metabolic process"/>
    <property type="evidence" value="ECO:0007669"/>
    <property type="project" value="TreeGrafter"/>
</dbReference>
<dbReference type="PANTHER" id="PTHR43084:SF1">
    <property type="entry name" value="PERSULFIDE DIOXYGENASE ETHE1, MITOCHONDRIAL"/>
    <property type="match status" value="1"/>
</dbReference>
<dbReference type="RefSeq" id="WP_090203364.1">
    <property type="nucleotide sequence ID" value="NZ_FOFO01000003.1"/>
</dbReference>
<dbReference type="STRING" id="867345.SAMN05421693_10373"/>
<dbReference type="Proteomes" id="UP000199496">
    <property type="component" value="Unassembled WGS sequence"/>
</dbReference>
<dbReference type="Gene3D" id="3.60.15.10">
    <property type="entry name" value="Ribonuclease Z/Hydroxyacylglutathione hydrolase-like"/>
    <property type="match status" value="1"/>
</dbReference>
<dbReference type="EMBL" id="FOFO01000003">
    <property type="protein sequence ID" value="SEP68158.1"/>
    <property type="molecule type" value="Genomic_DNA"/>
</dbReference>
<dbReference type="InterPro" id="IPR051682">
    <property type="entry name" value="Mito_Persulfide_Diox"/>
</dbReference>
<sequence>MTKDKPYQIHALELGPMGNRIYLIEDNASGTAAVVDPAWEIEEVTDLARTRRLQITHILLTHTHQDHINGLDRLRAQVPDAQINLLQAEARLWDGCPTDAHQHQDRDLIALGETTIRVLHTPGHTPGSACYHLGDDLITGDTLFVFGCGRCDLKGGDPAAMFHTLTRLQQTLPGETMIHPGHDYGVEPQSTLKEQAEGNPFMQFDDVAAFTRYRMHDHDQVRDTPYGPVSLR</sequence>
<dbReference type="GO" id="GO:0050313">
    <property type="term" value="F:sulfur dioxygenase activity"/>
    <property type="evidence" value="ECO:0007669"/>
    <property type="project" value="TreeGrafter"/>
</dbReference>
<dbReference type="GO" id="GO:0070813">
    <property type="term" value="P:hydrogen sulfide metabolic process"/>
    <property type="evidence" value="ECO:0007669"/>
    <property type="project" value="TreeGrafter"/>
</dbReference>
<dbReference type="InterPro" id="IPR001279">
    <property type="entry name" value="Metallo-B-lactamas"/>
</dbReference>
<organism evidence="2 3">
    <name type="scientific">Ectothiorhodospira magna</name>
    <dbReference type="NCBI Taxonomy" id="867345"/>
    <lineage>
        <taxon>Bacteria</taxon>
        <taxon>Pseudomonadati</taxon>
        <taxon>Pseudomonadota</taxon>
        <taxon>Gammaproteobacteria</taxon>
        <taxon>Chromatiales</taxon>
        <taxon>Ectothiorhodospiraceae</taxon>
        <taxon>Ectothiorhodospira</taxon>
    </lineage>
</organism>
<gene>
    <name evidence="2" type="ORF">SAMN05421693_10373</name>
</gene>
<evidence type="ECO:0000259" key="1">
    <source>
        <dbReference type="SMART" id="SM00849"/>
    </source>
</evidence>
<proteinExistence type="predicted"/>
<accession>A0A1H8ZWL9</accession>
<dbReference type="CDD" id="cd16275">
    <property type="entry name" value="BaeB-like_MBL-fold"/>
    <property type="match status" value="1"/>
</dbReference>
<dbReference type="SMART" id="SM00849">
    <property type="entry name" value="Lactamase_B"/>
    <property type="match status" value="1"/>
</dbReference>
<keyword evidence="3" id="KW-1185">Reference proteome</keyword>
<dbReference type="InterPro" id="IPR036866">
    <property type="entry name" value="RibonucZ/Hydroxyglut_hydro"/>
</dbReference>
<feature type="domain" description="Metallo-beta-lactamase" evidence="1">
    <location>
        <begin position="18"/>
        <end position="182"/>
    </location>
</feature>
<dbReference type="PANTHER" id="PTHR43084">
    <property type="entry name" value="PERSULFIDE DIOXYGENASE ETHE1"/>
    <property type="match status" value="1"/>
</dbReference>
<dbReference type="AlphaFoldDB" id="A0A1H8ZWL9"/>
<reference evidence="2 3" key="1">
    <citation type="submission" date="2016-10" db="EMBL/GenBank/DDBJ databases">
        <authorList>
            <person name="de Groot N.N."/>
        </authorList>
    </citation>
    <scope>NUCLEOTIDE SEQUENCE [LARGE SCALE GENOMIC DNA]</scope>
    <source>
        <strain evidence="2 3">B7-7</strain>
    </source>
</reference>
<dbReference type="Pfam" id="PF00753">
    <property type="entry name" value="Lactamase_B"/>
    <property type="match status" value="1"/>
</dbReference>
<dbReference type="SUPFAM" id="SSF56281">
    <property type="entry name" value="Metallo-hydrolase/oxidoreductase"/>
    <property type="match status" value="1"/>
</dbReference>